<keyword evidence="2" id="KW-1185">Reference proteome</keyword>
<dbReference type="RefSeq" id="WP_199468287.1">
    <property type="nucleotide sequence ID" value="NZ_CP080582.1"/>
</dbReference>
<sequence length="73" mass="8158">MQTVKVRKVGNSRVLTIPAQIDTEATQYSVSVAEDGTITYQPLEPNPFKNADWIQSHATELTEFGEGDLEDEF</sequence>
<evidence type="ECO:0000313" key="2">
    <source>
        <dbReference type="Proteomes" id="UP000728106"/>
    </source>
</evidence>
<protein>
    <submittedName>
        <fullName evidence="1">Antitoxin of toxin-antitoxin stability system</fullName>
    </submittedName>
</protein>
<dbReference type="AlphaFoldDB" id="A0AA41CW87"/>
<proteinExistence type="predicted"/>
<gene>
    <name evidence="1" type="ORF">HAU20_10570</name>
</gene>
<name>A0AA41CW87_WEICO</name>
<organism evidence="1 2">
    <name type="scientific">Weissella confusa</name>
    <name type="common">Lactobacillus confusus</name>
    <dbReference type="NCBI Taxonomy" id="1583"/>
    <lineage>
        <taxon>Bacteria</taxon>
        <taxon>Bacillati</taxon>
        <taxon>Bacillota</taxon>
        <taxon>Bacilli</taxon>
        <taxon>Lactobacillales</taxon>
        <taxon>Lactobacillaceae</taxon>
        <taxon>Weissella</taxon>
    </lineage>
</organism>
<reference evidence="1 2" key="1">
    <citation type="journal article" date="2021" name="Int. J. Food Microbiol.">
        <title>Safety demonstration of a microbial species for use in the food chain: Weissella confusa.</title>
        <authorList>
            <person name="Bourdichon F."/>
            <person name="Patrone V."/>
            <person name="Fontana A."/>
            <person name="Milani G."/>
            <person name="Morelli L."/>
        </authorList>
    </citation>
    <scope>NUCLEOTIDE SEQUENCE [LARGE SCALE GENOMIC DNA]</scope>
    <source>
        <strain evidence="1 2">CCUG 43002</strain>
    </source>
</reference>
<evidence type="ECO:0000313" key="1">
    <source>
        <dbReference type="EMBL" id="MBJ7639814.1"/>
    </source>
</evidence>
<comment type="caution">
    <text evidence="1">The sequence shown here is derived from an EMBL/GenBank/DDBJ whole genome shotgun (WGS) entry which is preliminary data.</text>
</comment>
<dbReference type="InterPro" id="IPR037914">
    <property type="entry name" value="SpoVT-AbrB_sf"/>
</dbReference>
<dbReference type="EMBL" id="JAAOCP010000017">
    <property type="protein sequence ID" value="MBJ7639814.1"/>
    <property type="molecule type" value="Genomic_DNA"/>
</dbReference>
<dbReference type="Proteomes" id="UP000728106">
    <property type="component" value="Unassembled WGS sequence"/>
</dbReference>
<dbReference type="SUPFAM" id="SSF89447">
    <property type="entry name" value="AbrB/MazE/MraZ-like"/>
    <property type="match status" value="1"/>
</dbReference>
<accession>A0AA41CW87</accession>